<organism evidence="3 4">
    <name type="scientific">Methanofollis aquaemaris</name>
    <dbReference type="NCBI Taxonomy" id="126734"/>
    <lineage>
        <taxon>Archaea</taxon>
        <taxon>Methanobacteriati</taxon>
        <taxon>Methanobacteriota</taxon>
        <taxon>Stenosarchaea group</taxon>
        <taxon>Methanomicrobia</taxon>
        <taxon>Methanomicrobiales</taxon>
        <taxon>Methanomicrobiaceae</taxon>
        <taxon>Methanofollis</taxon>
    </lineage>
</organism>
<reference evidence="3" key="2">
    <citation type="submission" date="2019-02" db="EMBL/GenBank/DDBJ databases">
        <authorList>
            <person name="Chen S.-C."/>
            <person name="Chien H.-H."/>
            <person name="Lai M.-C."/>
        </authorList>
    </citation>
    <scope>NUCLEOTIDE SEQUENCE</scope>
    <source>
        <strain evidence="3">N2F9704</strain>
    </source>
</reference>
<dbReference type="KEGG" id="maqe:RJ40_12080"/>
<reference evidence="3" key="1">
    <citation type="journal article" date="2001" name="Int. J. Syst. Evol. Microbiol.">
        <title>Methanofollis aquaemaris sp. nov., a methanogen isolated from an aquaculture fish pond.</title>
        <authorList>
            <person name="Lai M.C."/>
            <person name="Chen S.C."/>
        </authorList>
    </citation>
    <scope>NUCLEOTIDE SEQUENCE</scope>
    <source>
        <strain evidence="3">N2F9704</strain>
    </source>
</reference>
<feature type="region of interest" description="Disordered" evidence="1">
    <location>
        <begin position="238"/>
        <end position="257"/>
    </location>
</feature>
<evidence type="ECO:0000259" key="2">
    <source>
        <dbReference type="PROSITE" id="PS50983"/>
    </source>
</evidence>
<dbReference type="GeneID" id="76425118"/>
<sequence>MRKRLIVAGAILVIALLFSAGCVGSTVTEEHAPPDAGEFRTVVDSRGVEVQVPTDIERIVTVSDGLIESVMTVLGEQEKIVGVGSSCIQRNFNYTFQTSGGETYEYKDGMNPVTYLNPRLMDLPLIGKSGAAINYETLAGLDPDVVILRAGSCTLRSMKDEGVQKTIRTIEDLGIPVVVLKAHPCYDEPDLSTVSDEIRIVGEVFGKEERAGKLADYLESQTRLVFERTKEIPDDEKPDVLVFGASPRSRKDGGAGNVKGTDTIESYFIEEIVHAKNAYREPGNSAIVSAEQLLALDPDVIVLGTSSGYHPPEELYSAPYYQNVAELSAVKNWRVSSFPWEPCNCAKRLEYPVDVMVIAKAAYPDRFADIDLGEWLLDFYKNVYGADDETARALRSAQWMDWCVETCPTCG</sequence>
<gene>
    <name evidence="3" type="ORF">RJ40_12080</name>
</gene>
<dbReference type="EMBL" id="CP036172">
    <property type="protein sequence ID" value="QSZ68179.1"/>
    <property type="molecule type" value="Genomic_DNA"/>
</dbReference>
<dbReference type="SUPFAM" id="SSF53807">
    <property type="entry name" value="Helical backbone' metal receptor"/>
    <property type="match status" value="1"/>
</dbReference>
<protein>
    <submittedName>
        <fullName evidence="3">Iron ABC transporter substrate-binding protein</fullName>
    </submittedName>
</protein>
<dbReference type="PANTHER" id="PTHR30535:SF34">
    <property type="entry name" value="MOLYBDATE-BINDING PROTEIN MOLA"/>
    <property type="match status" value="1"/>
</dbReference>
<dbReference type="PROSITE" id="PS50983">
    <property type="entry name" value="FE_B12_PBP"/>
    <property type="match status" value="1"/>
</dbReference>
<dbReference type="PANTHER" id="PTHR30535">
    <property type="entry name" value="VITAMIN B12-BINDING PROTEIN"/>
    <property type="match status" value="1"/>
</dbReference>
<keyword evidence="4" id="KW-1185">Reference proteome</keyword>
<dbReference type="Proteomes" id="UP001042704">
    <property type="component" value="Chromosome"/>
</dbReference>
<feature type="domain" description="Fe/B12 periplasmic-binding" evidence="2">
    <location>
        <begin position="58"/>
        <end position="366"/>
    </location>
</feature>
<accession>A0A8A3S8K7</accession>
<dbReference type="Pfam" id="PF01497">
    <property type="entry name" value="Peripla_BP_2"/>
    <property type="match status" value="1"/>
</dbReference>
<dbReference type="RefSeq" id="WP_265581124.1">
    <property type="nucleotide sequence ID" value="NZ_CP036172.1"/>
</dbReference>
<dbReference type="InterPro" id="IPR050902">
    <property type="entry name" value="ABC_Transporter_SBP"/>
</dbReference>
<dbReference type="PROSITE" id="PS51257">
    <property type="entry name" value="PROKAR_LIPOPROTEIN"/>
    <property type="match status" value="1"/>
</dbReference>
<proteinExistence type="predicted"/>
<dbReference type="InterPro" id="IPR002491">
    <property type="entry name" value="ABC_transptr_periplasmic_BD"/>
</dbReference>
<evidence type="ECO:0000256" key="1">
    <source>
        <dbReference type="SAM" id="MobiDB-lite"/>
    </source>
</evidence>
<dbReference type="AlphaFoldDB" id="A0A8A3S8K7"/>
<evidence type="ECO:0000313" key="3">
    <source>
        <dbReference type="EMBL" id="QSZ68179.1"/>
    </source>
</evidence>
<evidence type="ECO:0000313" key="4">
    <source>
        <dbReference type="Proteomes" id="UP001042704"/>
    </source>
</evidence>
<name>A0A8A3S8K7_9EURY</name>
<dbReference type="Gene3D" id="3.40.50.1980">
    <property type="entry name" value="Nitrogenase molybdenum iron protein domain"/>
    <property type="match status" value="2"/>
</dbReference>